<dbReference type="VEuPathDB" id="VectorBase:SCAU007255"/>
<dbReference type="PANTHER" id="PTHR45784">
    <property type="entry name" value="C-TYPE LECTIN DOMAIN FAMILY 20 MEMBER A-RELATED"/>
    <property type="match status" value="1"/>
</dbReference>
<feature type="region of interest" description="Disordered" evidence="1">
    <location>
        <begin position="538"/>
        <end position="573"/>
    </location>
</feature>
<organism evidence="3 4">
    <name type="scientific">Stomoxys calcitrans</name>
    <name type="common">Stable fly</name>
    <name type="synonym">Conops calcitrans</name>
    <dbReference type="NCBI Taxonomy" id="35570"/>
    <lineage>
        <taxon>Eukaryota</taxon>
        <taxon>Metazoa</taxon>
        <taxon>Ecdysozoa</taxon>
        <taxon>Arthropoda</taxon>
        <taxon>Hexapoda</taxon>
        <taxon>Insecta</taxon>
        <taxon>Pterygota</taxon>
        <taxon>Neoptera</taxon>
        <taxon>Endopterygota</taxon>
        <taxon>Diptera</taxon>
        <taxon>Brachycera</taxon>
        <taxon>Muscomorpha</taxon>
        <taxon>Muscoidea</taxon>
        <taxon>Muscidae</taxon>
        <taxon>Stomoxys</taxon>
    </lineage>
</organism>
<protein>
    <recommendedName>
        <fullName evidence="2">C-type lectin domain-containing protein</fullName>
    </recommendedName>
</protein>
<feature type="region of interest" description="Disordered" evidence="1">
    <location>
        <begin position="311"/>
        <end position="333"/>
    </location>
</feature>
<feature type="compositionally biased region" description="Basic and acidic residues" evidence="1">
    <location>
        <begin position="459"/>
        <end position="469"/>
    </location>
</feature>
<dbReference type="InterPro" id="IPR016186">
    <property type="entry name" value="C-type_lectin-like/link_sf"/>
</dbReference>
<feature type="compositionally biased region" description="Low complexity" evidence="1">
    <location>
        <begin position="1019"/>
        <end position="1034"/>
    </location>
</feature>
<dbReference type="Pfam" id="PF00059">
    <property type="entry name" value="Lectin_C"/>
    <property type="match status" value="1"/>
</dbReference>
<proteinExistence type="predicted"/>
<feature type="region of interest" description="Disordered" evidence="1">
    <location>
        <begin position="628"/>
        <end position="658"/>
    </location>
</feature>
<name>A0A1I8PE21_STOCA</name>
<dbReference type="InterPro" id="IPR001304">
    <property type="entry name" value="C-type_lectin-like"/>
</dbReference>
<accession>A0A1I8PE21</accession>
<evidence type="ECO:0000313" key="4">
    <source>
        <dbReference type="Proteomes" id="UP000095300"/>
    </source>
</evidence>
<feature type="compositionally biased region" description="Polar residues" evidence="1">
    <location>
        <begin position="632"/>
        <end position="641"/>
    </location>
</feature>
<evidence type="ECO:0000256" key="1">
    <source>
        <dbReference type="SAM" id="MobiDB-lite"/>
    </source>
</evidence>
<feature type="domain" description="C-type lectin" evidence="2">
    <location>
        <begin position="25"/>
        <end position="130"/>
    </location>
</feature>
<feature type="compositionally biased region" description="Low complexity" evidence="1">
    <location>
        <begin position="409"/>
        <end position="441"/>
    </location>
</feature>
<sequence length="1071" mass="117412">MQCDARAVNVSNTWTMPQEGLNVFYRFFRDRISWFEADAVCQFHHANLVTVDNSFQFDATRDLLRELDVNDIVWIGLMRPQSSDRFMWSSNSRPLVADTGYWAESLPLMDAPLCAVIDPIRDYRWHALRCGGPETASFLCEMPVPTWADICILKDMPNLTMQYMADTASIELIRNCQEEGLLRTTCRGKQDRDRAMQDLICPRERLEAQRINDITNSHFKSLQIINSIPSDNNENNDIELLPMDVNYGSHYPEELQTEKNTVQRLIEQFNVDELMQADEAANMETVSSFYKIPGLIPKPVKKSAKKVVEYPKKDNGGKKQTTGATPKKDKNRMRLEMDDMMLGDQPQGEPEMPEQILNEEVSNEIMEPLPHIKKTNIHKEAMEKMEKEAIAMKEIMQKNKEREAKKLMATTTTTTSTTEATSTTTEEPRTSAPTSSSATAEVIVSTSTVKDLDATTQQQEHHQPSHLAEESTTDLELTHGASSTIPPATIGHPMHPQQPRSSVITEETAHAHVKESADNSHFIPPMLMVKSHYVPQANKHGHNEHSQHGLTHGEHLDYSPSSTSSPSHGNEDATIKGHSEVTLLLTPTTATTTTAAAPSAKVIDFEPTALQARGQLSQKIASELITEEETTENANMIPITTQRQQQHKQEKDQDEDANVNPQIMNAEEETAKTQPESKLVSSTTTYATMEPAAATAMPLSSSSQSSPEQTTPKPVEEQATRYAVGDAFAAMDLNTAKSLKSKPHLNMASVETKPTTKQDEVTTTSPLIPKTAHSTWATSGAENTADQQHEMVTATTPNALVADEQIKSLDKGSIELLTKTPTTDVDKDQLYFESKRDQGELSPKIQETTTTIVIEHGNTDTTATGIGQQLATDIQTLAASGEMKSANEQHKTVAIVATEEATESIPETQPAPAEAKDVIMENEKAAHSSLEPTSSTTTTTDAPIIVTTTAKPTTETNENTTHGSTTPTTEGSTTTSSSTLTSSASSPSEAVASSSSALPSSSTTTTPSTSSPPPPPPTTTSSPSSSSSSSSFEPETTRNFLKVTTEMPFKPNRRRSLTKPDTVSYMKKILG</sequence>
<feature type="region of interest" description="Disordered" evidence="1">
    <location>
        <begin position="744"/>
        <end position="785"/>
    </location>
</feature>
<dbReference type="PROSITE" id="PS50041">
    <property type="entry name" value="C_TYPE_LECTIN_2"/>
    <property type="match status" value="1"/>
</dbReference>
<feature type="compositionally biased region" description="Basic and acidic residues" evidence="1">
    <location>
        <begin position="541"/>
        <end position="557"/>
    </location>
</feature>
<feature type="region of interest" description="Disordered" evidence="1">
    <location>
        <begin position="695"/>
        <end position="716"/>
    </location>
</feature>
<dbReference type="STRING" id="35570.A0A1I8PE21"/>
<evidence type="ECO:0000259" key="2">
    <source>
        <dbReference type="PROSITE" id="PS50041"/>
    </source>
</evidence>
<feature type="region of interest" description="Disordered" evidence="1">
    <location>
        <begin position="924"/>
        <end position="1071"/>
    </location>
</feature>
<feature type="region of interest" description="Disordered" evidence="1">
    <location>
        <begin position="409"/>
        <end position="472"/>
    </location>
</feature>
<dbReference type="SUPFAM" id="SSF56436">
    <property type="entry name" value="C-type lectin-like"/>
    <property type="match status" value="1"/>
</dbReference>
<feature type="compositionally biased region" description="Polar residues" evidence="1">
    <location>
        <begin position="444"/>
        <end position="458"/>
    </location>
</feature>
<dbReference type="EnsemblMetazoa" id="SCAU007255-RA">
    <property type="protein sequence ID" value="SCAU007255-PA"/>
    <property type="gene ID" value="SCAU007255"/>
</dbReference>
<dbReference type="Proteomes" id="UP000095300">
    <property type="component" value="Unassembled WGS sequence"/>
</dbReference>
<dbReference type="CDD" id="cd00037">
    <property type="entry name" value="CLECT"/>
    <property type="match status" value="1"/>
</dbReference>
<reference evidence="3" key="1">
    <citation type="submission" date="2020-05" db="UniProtKB">
        <authorList>
            <consortium name="EnsemblMetazoa"/>
        </authorList>
    </citation>
    <scope>IDENTIFICATION</scope>
    <source>
        <strain evidence="3">USDA</strain>
    </source>
</reference>
<feature type="compositionally biased region" description="Polar residues" evidence="1">
    <location>
        <begin position="761"/>
        <end position="785"/>
    </location>
</feature>
<feature type="compositionally biased region" description="Low complexity" evidence="1">
    <location>
        <begin position="932"/>
        <end position="1009"/>
    </location>
</feature>
<feature type="compositionally biased region" description="Low complexity" evidence="1">
    <location>
        <begin position="695"/>
        <end position="706"/>
    </location>
</feature>
<gene>
    <name evidence="3" type="primary">106084297</name>
</gene>
<evidence type="ECO:0000313" key="3">
    <source>
        <dbReference type="EnsemblMetazoa" id="SCAU007255-PA"/>
    </source>
</evidence>
<dbReference type="AlphaFoldDB" id="A0A1I8PE21"/>
<keyword evidence="4" id="KW-1185">Reference proteome</keyword>
<dbReference type="OrthoDB" id="5858677at2759"/>
<dbReference type="SMART" id="SM00034">
    <property type="entry name" value="CLECT"/>
    <property type="match status" value="1"/>
</dbReference>
<dbReference type="PANTHER" id="PTHR45784:SF5">
    <property type="entry name" value="C-TYPE LECTIN DOMAIN FAMILY 20 MEMBER A-RELATED"/>
    <property type="match status" value="1"/>
</dbReference>
<dbReference type="InterPro" id="IPR016187">
    <property type="entry name" value="CTDL_fold"/>
</dbReference>
<dbReference type="Gene3D" id="3.10.100.10">
    <property type="entry name" value="Mannose-Binding Protein A, subunit A"/>
    <property type="match status" value="1"/>
</dbReference>